<evidence type="ECO:0000256" key="9">
    <source>
        <dbReference type="ARBA" id="ARBA00023002"/>
    </source>
</evidence>
<keyword evidence="16" id="KW-1185">Reference proteome</keyword>
<dbReference type="PROSITE" id="PS51384">
    <property type="entry name" value="FAD_FR"/>
    <property type="match status" value="1"/>
</dbReference>
<keyword evidence="7" id="KW-0249">Electron transport</keyword>
<feature type="transmembrane region" description="Helical" evidence="13">
    <location>
        <begin position="49"/>
        <end position="69"/>
    </location>
</feature>
<dbReference type="RefSeq" id="XP_066803222.1">
    <property type="nucleotide sequence ID" value="XM_066945721.1"/>
</dbReference>
<dbReference type="GeneID" id="92179866"/>
<organism evidence="15 16">
    <name type="scientific">Kwoniella newhampshirensis</name>
    <dbReference type="NCBI Taxonomy" id="1651941"/>
    <lineage>
        <taxon>Eukaryota</taxon>
        <taxon>Fungi</taxon>
        <taxon>Dikarya</taxon>
        <taxon>Basidiomycota</taxon>
        <taxon>Agaricomycotina</taxon>
        <taxon>Tremellomycetes</taxon>
        <taxon>Tremellales</taxon>
        <taxon>Cryptococcaceae</taxon>
        <taxon>Kwoniella</taxon>
    </lineage>
</organism>
<dbReference type="SFLD" id="SFLDS00052">
    <property type="entry name" value="Ferric_Reductase_Domain"/>
    <property type="match status" value="1"/>
</dbReference>
<evidence type="ECO:0000259" key="14">
    <source>
        <dbReference type="PROSITE" id="PS51384"/>
    </source>
</evidence>
<evidence type="ECO:0000256" key="2">
    <source>
        <dbReference type="ARBA" id="ARBA00006278"/>
    </source>
</evidence>
<evidence type="ECO:0000256" key="8">
    <source>
        <dbReference type="ARBA" id="ARBA00022989"/>
    </source>
</evidence>
<dbReference type="PANTHER" id="PTHR32361:SF3">
    <property type="entry name" value="REDUCTASE, PUTATIVE (AFU_ORTHOLOGUE AFUA_6G13750)-RELATED"/>
    <property type="match status" value="1"/>
</dbReference>
<feature type="transmembrane region" description="Helical" evidence="13">
    <location>
        <begin position="264"/>
        <end position="284"/>
    </location>
</feature>
<dbReference type="SUPFAM" id="SSF52343">
    <property type="entry name" value="Ferredoxin reductase-like, C-terminal NADP-linked domain"/>
    <property type="match status" value="1"/>
</dbReference>
<evidence type="ECO:0000256" key="5">
    <source>
        <dbReference type="ARBA" id="ARBA00022475"/>
    </source>
</evidence>
<protein>
    <recommendedName>
        <fullName evidence="3">ferric-chelate reductase (NADPH)</fullName>
        <ecNumber evidence="3">1.16.1.9</ecNumber>
    </recommendedName>
</protein>
<name>A0AAW0YZV1_9TREE</name>
<dbReference type="Gene3D" id="3.40.50.80">
    <property type="entry name" value="Nucleotide-binding domain of ferredoxin-NADP reductase (FNR) module"/>
    <property type="match status" value="1"/>
</dbReference>
<evidence type="ECO:0000256" key="11">
    <source>
        <dbReference type="ARBA" id="ARBA00023136"/>
    </source>
</evidence>
<dbReference type="Pfam" id="PF01794">
    <property type="entry name" value="Ferric_reduct"/>
    <property type="match status" value="1"/>
</dbReference>
<dbReference type="InterPro" id="IPR013121">
    <property type="entry name" value="Fe_red_NAD-bd_6"/>
</dbReference>
<evidence type="ECO:0000313" key="15">
    <source>
        <dbReference type="EMBL" id="KAK8858381.1"/>
    </source>
</evidence>
<keyword evidence="5" id="KW-1003">Cell membrane</keyword>
<evidence type="ECO:0000256" key="4">
    <source>
        <dbReference type="ARBA" id="ARBA00022448"/>
    </source>
</evidence>
<dbReference type="GO" id="GO:0005886">
    <property type="term" value="C:plasma membrane"/>
    <property type="evidence" value="ECO:0007669"/>
    <property type="project" value="UniProtKB-SubCell"/>
</dbReference>
<evidence type="ECO:0000256" key="1">
    <source>
        <dbReference type="ARBA" id="ARBA00004651"/>
    </source>
</evidence>
<dbReference type="GO" id="GO:0006826">
    <property type="term" value="P:iron ion transport"/>
    <property type="evidence" value="ECO:0007669"/>
    <property type="project" value="TreeGrafter"/>
</dbReference>
<feature type="transmembrane region" description="Helical" evidence="13">
    <location>
        <begin position="153"/>
        <end position="172"/>
    </location>
</feature>
<comment type="catalytic activity">
    <reaction evidence="12">
        <text>2 a Fe(II)-siderophore + NADP(+) + H(+) = 2 a Fe(III)-siderophore + NADPH</text>
        <dbReference type="Rhea" id="RHEA:28795"/>
        <dbReference type="Rhea" id="RHEA-COMP:11342"/>
        <dbReference type="Rhea" id="RHEA-COMP:11344"/>
        <dbReference type="ChEBI" id="CHEBI:15378"/>
        <dbReference type="ChEBI" id="CHEBI:29033"/>
        <dbReference type="ChEBI" id="CHEBI:29034"/>
        <dbReference type="ChEBI" id="CHEBI:57783"/>
        <dbReference type="ChEBI" id="CHEBI:58349"/>
        <dbReference type="EC" id="1.16.1.9"/>
    </reaction>
</comment>
<dbReference type="EC" id="1.16.1.9" evidence="3"/>
<dbReference type="SFLD" id="SFLDG01168">
    <property type="entry name" value="Ferric_reductase_subgroup_(FRE"/>
    <property type="match status" value="1"/>
</dbReference>
<dbReference type="InterPro" id="IPR017927">
    <property type="entry name" value="FAD-bd_FR_type"/>
</dbReference>
<accession>A0AAW0YZV1</accession>
<feature type="transmembrane region" description="Helical" evidence="13">
    <location>
        <begin position="192"/>
        <end position="214"/>
    </location>
</feature>
<evidence type="ECO:0000313" key="16">
    <source>
        <dbReference type="Proteomes" id="UP001388673"/>
    </source>
</evidence>
<dbReference type="GO" id="GO:0015677">
    <property type="term" value="P:copper ion import"/>
    <property type="evidence" value="ECO:0007669"/>
    <property type="project" value="TreeGrafter"/>
</dbReference>
<dbReference type="CDD" id="cd06186">
    <property type="entry name" value="NOX_Duox_like_FAD_NADP"/>
    <property type="match status" value="1"/>
</dbReference>
<feature type="domain" description="FAD-binding FR-type" evidence="14">
    <location>
        <begin position="304"/>
        <end position="418"/>
    </location>
</feature>
<feature type="transmembrane region" description="Helical" evidence="13">
    <location>
        <begin position="234"/>
        <end position="252"/>
    </location>
</feature>
<dbReference type="EMBL" id="JBCAWK010000005">
    <property type="protein sequence ID" value="KAK8858381.1"/>
    <property type="molecule type" value="Genomic_DNA"/>
</dbReference>
<evidence type="ECO:0000256" key="6">
    <source>
        <dbReference type="ARBA" id="ARBA00022692"/>
    </source>
</evidence>
<dbReference type="SUPFAM" id="SSF63380">
    <property type="entry name" value="Riboflavin synthase domain-like"/>
    <property type="match status" value="1"/>
</dbReference>
<dbReference type="InterPro" id="IPR017938">
    <property type="entry name" value="Riboflavin_synthase-like_b-brl"/>
</dbReference>
<dbReference type="InterPro" id="IPR013112">
    <property type="entry name" value="FAD-bd_8"/>
</dbReference>
<dbReference type="Proteomes" id="UP001388673">
    <property type="component" value="Unassembled WGS sequence"/>
</dbReference>
<comment type="similarity">
    <text evidence="2">Belongs to the ferric reductase (FRE) family.</text>
</comment>
<evidence type="ECO:0000256" key="10">
    <source>
        <dbReference type="ARBA" id="ARBA00023065"/>
    </source>
</evidence>
<keyword evidence="4" id="KW-0813">Transport</keyword>
<sequence>MLDARHIQDYSDAASLEPHWGYADRVVPCTNDAGSCAYLDVVYHSHDLGMLYSGMLWSVICGVLLLWAIGRKLSVGNRWSRTISATARRYLSTDFRRARLLFGRTTRLQVLVLLVVVLYLSVFSFVGIKYATWVTPVKNKPGVHNTRVSLGPWADRVGILAYALTPLSILLANRESLLTVITGIPYQHSNFLHRWIGHIILAQAVLHTIGWCVVEIRLYQPQPDVATAWIKQTYMVWGIIALILLLLLWGLSTGPARRAFGYEFFRKAHYVLAMLYIGACWAHWAQLKCFLLPSLLLWFIDRGIRLFRTGLIHYQILPDGTGMFRTLPAKLTYFDSDIVRAEIETNQPLDWHVGQHFYLCFSDGGIWQSHPFTPLSLPGGRHSYVFRGKSGETKRIANLSTESTPVIITGPYGINILQDLTPDTNVLCVAGGTGITFVLPVLLHLAECPPTSGLIHLVWVVRNEANVEWIAPELGQLRKRERVKIFVIPTRTLHLPTVIEPKECSDNSDEDITPAGCSCNSVPPYEENASSNSHKLDMSDKLVASSADQEKASGEVPDLHHRPDVRKIVRDFVEGIDGGPTCVYVSGPAEMVSDVRAEVAVCNDVKRAWRGDQRADVSLIYDDRLE</sequence>
<keyword evidence="6 13" id="KW-0812">Transmembrane</keyword>
<evidence type="ECO:0000256" key="13">
    <source>
        <dbReference type="SAM" id="Phobius"/>
    </source>
</evidence>
<evidence type="ECO:0000256" key="3">
    <source>
        <dbReference type="ARBA" id="ARBA00012668"/>
    </source>
</evidence>
<feature type="transmembrane region" description="Helical" evidence="13">
    <location>
        <begin position="110"/>
        <end position="133"/>
    </location>
</feature>
<dbReference type="InterPro" id="IPR051410">
    <property type="entry name" value="Ferric/Cupric_Reductase"/>
</dbReference>
<proteinExistence type="inferred from homology"/>
<comment type="subcellular location">
    <subcellularLocation>
        <location evidence="1">Cell membrane</location>
        <topology evidence="1">Multi-pass membrane protein</topology>
    </subcellularLocation>
</comment>
<dbReference type="AlphaFoldDB" id="A0AAW0YZV1"/>
<dbReference type="GO" id="GO:0052851">
    <property type="term" value="F:ferric-chelate reductase (NADPH) activity"/>
    <property type="evidence" value="ECO:0007669"/>
    <property type="project" value="UniProtKB-EC"/>
</dbReference>
<keyword evidence="11 13" id="KW-0472">Membrane</keyword>
<evidence type="ECO:0000256" key="7">
    <source>
        <dbReference type="ARBA" id="ARBA00022982"/>
    </source>
</evidence>
<keyword evidence="9" id="KW-0560">Oxidoreductase</keyword>
<dbReference type="InterPro" id="IPR013130">
    <property type="entry name" value="Fe3_Rdtase_TM_dom"/>
</dbReference>
<reference evidence="15 16" key="1">
    <citation type="journal article" date="2024" name="bioRxiv">
        <title>Comparative genomics of Cryptococcus and Kwoniella reveals pathogenesis evolution and contrasting karyotype dynamics via intercentromeric recombination or chromosome fusion.</title>
        <authorList>
            <person name="Coelho M.A."/>
            <person name="David-Palma M."/>
            <person name="Shea T."/>
            <person name="Bowers K."/>
            <person name="McGinley-Smith S."/>
            <person name="Mohammad A.W."/>
            <person name="Gnirke A."/>
            <person name="Yurkov A.M."/>
            <person name="Nowrousian M."/>
            <person name="Sun S."/>
            <person name="Cuomo C.A."/>
            <person name="Heitman J."/>
        </authorList>
    </citation>
    <scope>NUCLEOTIDE SEQUENCE [LARGE SCALE GENOMIC DNA]</scope>
    <source>
        <strain evidence="15 16">CBS 13917</strain>
    </source>
</reference>
<dbReference type="GO" id="GO:0006879">
    <property type="term" value="P:intracellular iron ion homeostasis"/>
    <property type="evidence" value="ECO:0007669"/>
    <property type="project" value="TreeGrafter"/>
</dbReference>
<comment type="caution">
    <text evidence="15">The sequence shown here is derived from an EMBL/GenBank/DDBJ whole genome shotgun (WGS) entry which is preliminary data.</text>
</comment>
<dbReference type="InterPro" id="IPR039261">
    <property type="entry name" value="FNR_nucleotide-bd"/>
</dbReference>
<evidence type="ECO:0000256" key="12">
    <source>
        <dbReference type="ARBA" id="ARBA00048483"/>
    </source>
</evidence>
<gene>
    <name evidence="15" type="ORF">IAR55_002608</name>
</gene>
<dbReference type="KEGG" id="kne:92179866"/>
<keyword evidence="10" id="KW-0406">Ion transport</keyword>
<keyword evidence="8 13" id="KW-1133">Transmembrane helix</keyword>
<dbReference type="Pfam" id="PF08022">
    <property type="entry name" value="FAD_binding_8"/>
    <property type="match status" value="1"/>
</dbReference>
<dbReference type="Pfam" id="PF08030">
    <property type="entry name" value="NAD_binding_6"/>
    <property type="match status" value="1"/>
</dbReference>
<dbReference type="PANTHER" id="PTHR32361">
    <property type="entry name" value="FERRIC/CUPRIC REDUCTASE TRANSMEMBRANE COMPONENT"/>
    <property type="match status" value="1"/>
</dbReference>